<accession>A0A4Y2UDJ3</accession>
<keyword evidence="3" id="KW-1185">Reference proteome</keyword>
<dbReference type="AlphaFoldDB" id="A0A4Y2UDJ3"/>
<evidence type="ECO:0000313" key="2">
    <source>
        <dbReference type="EMBL" id="GBO09617.1"/>
    </source>
</evidence>
<sequence length="91" mass="10412">MSQIHRWPSTWVFVQLVLRPAPSTQCRKFYVGFALRCTSNRFLGPLDSREAMRSEILLTAEARKTIPSAEACGSKPYNSTRLSNHRGERDK</sequence>
<dbReference type="Proteomes" id="UP000499080">
    <property type="component" value="Unassembled WGS sequence"/>
</dbReference>
<evidence type="ECO:0000256" key="1">
    <source>
        <dbReference type="SAM" id="MobiDB-lite"/>
    </source>
</evidence>
<organism evidence="2 3">
    <name type="scientific">Araneus ventricosus</name>
    <name type="common">Orbweaver spider</name>
    <name type="synonym">Epeira ventricosa</name>
    <dbReference type="NCBI Taxonomy" id="182803"/>
    <lineage>
        <taxon>Eukaryota</taxon>
        <taxon>Metazoa</taxon>
        <taxon>Ecdysozoa</taxon>
        <taxon>Arthropoda</taxon>
        <taxon>Chelicerata</taxon>
        <taxon>Arachnida</taxon>
        <taxon>Araneae</taxon>
        <taxon>Araneomorphae</taxon>
        <taxon>Entelegynae</taxon>
        <taxon>Araneoidea</taxon>
        <taxon>Araneidae</taxon>
        <taxon>Araneus</taxon>
    </lineage>
</organism>
<protein>
    <submittedName>
        <fullName evidence="2">Uncharacterized protein</fullName>
    </submittedName>
</protein>
<dbReference type="EMBL" id="BGPR01034974">
    <property type="protein sequence ID" value="GBO09617.1"/>
    <property type="molecule type" value="Genomic_DNA"/>
</dbReference>
<name>A0A4Y2UDJ3_ARAVE</name>
<proteinExistence type="predicted"/>
<comment type="caution">
    <text evidence="2">The sequence shown here is derived from an EMBL/GenBank/DDBJ whole genome shotgun (WGS) entry which is preliminary data.</text>
</comment>
<feature type="region of interest" description="Disordered" evidence="1">
    <location>
        <begin position="69"/>
        <end position="91"/>
    </location>
</feature>
<gene>
    <name evidence="2" type="ORF">AVEN_64266_1</name>
</gene>
<reference evidence="2 3" key="1">
    <citation type="journal article" date="2019" name="Sci. Rep.">
        <title>Orb-weaving spider Araneus ventricosus genome elucidates the spidroin gene catalogue.</title>
        <authorList>
            <person name="Kono N."/>
            <person name="Nakamura H."/>
            <person name="Ohtoshi R."/>
            <person name="Moran D.A.P."/>
            <person name="Shinohara A."/>
            <person name="Yoshida Y."/>
            <person name="Fujiwara M."/>
            <person name="Mori M."/>
            <person name="Tomita M."/>
            <person name="Arakawa K."/>
        </authorList>
    </citation>
    <scope>NUCLEOTIDE SEQUENCE [LARGE SCALE GENOMIC DNA]</scope>
</reference>
<evidence type="ECO:0000313" key="3">
    <source>
        <dbReference type="Proteomes" id="UP000499080"/>
    </source>
</evidence>